<dbReference type="InterPro" id="IPR012251">
    <property type="entry name" value="GlcNAc_6-SO4ase"/>
</dbReference>
<comment type="similarity">
    <text evidence="1">Belongs to the sulfatase family.</text>
</comment>
<dbReference type="OrthoDB" id="103349at2759"/>
<evidence type="ECO:0000259" key="4">
    <source>
        <dbReference type="Pfam" id="PF00884"/>
    </source>
</evidence>
<dbReference type="GeneID" id="63807507"/>
<dbReference type="GO" id="GO:0005539">
    <property type="term" value="F:glycosaminoglycan binding"/>
    <property type="evidence" value="ECO:0007669"/>
    <property type="project" value="TreeGrafter"/>
</dbReference>
<feature type="modified residue" description="3-oxoalanine (Cys)" evidence="2">
    <location>
        <position position="79"/>
    </location>
</feature>
<dbReference type="Pfam" id="PF00884">
    <property type="entry name" value="Sulfatase"/>
    <property type="match status" value="1"/>
</dbReference>
<dbReference type="SUPFAM" id="SSF53649">
    <property type="entry name" value="Alkaline phosphatase-like"/>
    <property type="match status" value="1"/>
</dbReference>
<dbReference type="Proteomes" id="UP000193922">
    <property type="component" value="Unassembled WGS sequence"/>
</dbReference>
<feature type="signal peptide" evidence="3">
    <location>
        <begin position="1"/>
        <end position="19"/>
    </location>
</feature>
<comment type="caution">
    <text evidence="5">The sequence shown here is derived from an EMBL/GenBank/DDBJ whole genome shotgun (WGS) entry which is preliminary data.</text>
</comment>
<dbReference type="PIRSF" id="PIRSF036666">
    <property type="entry name" value="G6S"/>
    <property type="match status" value="1"/>
</dbReference>
<keyword evidence="3" id="KW-0732">Signal</keyword>
<proteinExistence type="inferred from homology"/>
<evidence type="ECO:0000256" key="3">
    <source>
        <dbReference type="SAM" id="SignalP"/>
    </source>
</evidence>
<gene>
    <name evidence="5" type="ORF">DL89DRAFT_302901</name>
</gene>
<comment type="PTM">
    <text evidence="2">The conversion to 3-oxoalanine (also known as C-formylglycine, FGly), of a serine or cysteine residue in prokaryotes and of a cysteine residue in eukaryotes, is critical for catalytic activity.</text>
</comment>
<sequence length="533" mass="61321">MHLLSLISLTSVIATVSLAIPASRCPAKPTHGKKPNFVVFLTDDQDYLMHSLDYLPYVQKRFINEGTQFTHYHTTSATCCPSRVSFWLGQFAHNHNVTDENRPHGSYYKFQDSHLDDAWLPLWLQQENYKNHYIGKFINGLDANNTAAPKGWEHFEPLISPGIYNFTNPIFSLNGGPLEKHPGVYQTDLILEKSLARIDDIANSDDPFLFVISPTAPHDEIQANGDFTPPRPAERHKHLFPDAKVPRDPNFNPLVQDKVGWVKDLPLLSPLQINAIDEHYRQRLRSLQATDELVEAVFKKLEEKNLVDNTYFIYTTDNGYHLGHHRMFAGKQTPYDTDVRIPFIIRGPGIAKKQINDSPTTHSHFAATVLDLANIERPDGLDATSLFDPKKTESFAIEFWNRNFVEGGSKETHINNTYKAVRLVSKDFNIYYSAWCTREHELYEMNSDPYQLVNKYNRTDPNFLNRLDALLNVLHDCKGDVCQRPWNTLHKDGKVKSLKDALKPKYDEHYKALPKFRFLECKVYYDPDNEGTD</sequence>
<dbReference type="GO" id="GO:0008449">
    <property type="term" value="F:N-acetylglucosamine-6-sulfatase activity"/>
    <property type="evidence" value="ECO:0007669"/>
    <property type="project" value="InterPro"/>
</dbReference>
<organism evidence="5 6">
    <name type="scientific">Linderina pennispora</name>
    <dbReference type="NCBI Taxonomy" id="61395"/>
    <lineage>
        <taxon>Eukaryota</taxon>
        <taxon>Fungi</taxon>
        <taxon>Fungi incertae sedis</taxon>
        <taxon>Zoopagomycota</taxon>
        <taxon>Kickxellomycotina</taxon>
        <taxon>Kickxellomycetes</taxon>
        <taxon>Kickxellales</taxon>
        <taxon>Kickxellaceae</taxon>
        <taxon>Linderina</taxon>
    </lineage>
</organism>
<dbReference type="InterPro" id="IPR000917">
    <property type="entry name" value="Sulfatase_N"/>
</dbReference>
<dbReference type="GO" id="GO:0030203">
    <property type="term" value="P:glycosaminoglycan metabolic process"/>
    <property type="evidence" value="ECO:0007669"/>
    <property type="project" value="InterPro"/>
</dbReference>
<dbReference type="PANTHER" id="PTHR43108:SF8">
    <property type="entry name" value="SD21168P"/>
    <property type="match status" value="1"/>
</dbReference>
<dbReference type="CDD" id="cd16147">
    <property type="entry name" value="G6S"/>
    <property type="match status" value="1"/>
</dbReference>
<reference evidence="5 6" key="1">
    <citation type="submission" date="2016-07" db="EMBL/GenBank/DDBJ databases">
        <title>Pervasive Adenine N6-methylation of Active Genes in Fungi.</title>
        <authorList>
            <consortium name="DOE Joint Genome Institute"/>
            <person name="Mondo S.J."/>
            <person name="Dannebaum R.O."/>
            <person name="Kuo R.C."/>
            <person name="Labutti K."/>
            <person name="Haridas S."/>
            <person name="Kuo A."/>
            <person name="Salamov A."/>
            <person name="Ahrendt S.R."/>
            <person name="Lipzen A."/>
            <person name="Sullivan W."/>
            <person name="Andreopoulos W.B."/>
            <person name="Clum A."/>
            <person name="Lindquist E."/>
            <person name="Daum C."/>
            <person name="Ramamoorthy G.K."/>
            <person name="Gryganskyi A."/>
            <person name="Culley D."/>
            <person name="Magnuson J.K."/>
            <person name="James T.Y."/>
            <person name="O'Malley M.A."/>
            <person name="Stajich J.E."/>
            <person name="Spatafora J.W."/>
            <person name="Visel A."/>
            <person name="Grigoriev I.V."/>
        </authorList>
    </citation>
    <scope>NUCLEOTIDE SEQUENCE [LARGE SCALE GENOMIC DNA]</scope>
    <source>
        <strain evidence="5 6">ATCC 12442</strain>
    </source>
</reference>
<evidence type="ECO:0000256" key="1">
    <source>
        <dbReference type="ARBA" id="ARBA00008779"/>
    </source>
</evidence>
<protein>
    <submittedName>
        <fullName evidence="5">Alkaline phosphatase-like protein</fullName>
    </submittedName>
</protein>
<name>A0A1Y1W2X8_9FUNG</name>
<feature type="chain" id="PRO_5011001008" evidence="3">
    <location>
        <begin position="20"/>
        <end position="533"/>
    </location>
</feature>
<accession>A0A1Y1W2X8</accession>
<dbReference type="InterPro" id="IPR017850">
    <property type="entry name" value="Alkaline_phosphatase_core_sf"/>
</dbReference>
<evidence type="ECO:0000256" key="2">
    <source>
        <dbReference type="PIRSR" id="PIRSR036666-50"/>
    </source>
</evidence>
<evidence type="ECO:0000313" key="5">
    <source>
        <dbReference type="EMBL" id="ORX67910.1"/>
    </source>
</evidence>
<dbReference type="AlphaFoldDB" id="A0A1Y1W2X8"/>
<dbReference type="EMBL" id="MCFD01000011">
    <property type="protein sequence ID" value="ORX67910.1"/>
    <property type="molecule type" value="Genomic_DNA"/>
</dbReference>
<evidence type="ECO:0000313" key="6">
    <source>
        <dbReference type="Proteomes" id="UP000193922"/>
    </source>
</evidence>
<dbReference type="Gene3D" id="3.40.720.10">
    <property type="entry name" value="Alkaline Phosphatase, subunit A"/>
    <property type="match status" value="1"/>
</dbReference>
<feature type="domain" description="Sulfatase N-terminal" evidence="4">
    <location>
        <begin position="35"/>
        <end position="375"/>
    </location>
</feature>
<dbReference type="PANTHER" id="PTHR43108">
    <property type="entry name" value="N-ACETYLGLUCOSAMINE-6-SULFATASE FAMILY MEMBER"/>
    <property type="match status" value="1"/>
</dbReference>
<dbReference type="RefSeq" id="XP_040741756.1">
    <property type="nucleotide sequence ID" value="XM_040890859.1"/>
</dbReference>
<dbReference type="STRING" id="61395.A0A1Y1W2X8"/>
<keyword evidence="6" id="KW-1185">Reference proteome</keyword>